<dbReference type="RefSeq" id="WP_116270896.1">
    <property type="nucleotide sequence ID" value="NZ_BGZJ01000002.1"/>
</dbReference>
<dbReference type="Gene3D" id="2.160.20.10">
    <property type="entry name" value="Single-stranded right-handed beta-helix, Pectin lyase-like"/>
    <property type="match status" value="1"/>
</dbReference>
<dbReference type="InterPro" id="IPR012334">
    <property type="entry name" value="Pectin_lyas_fold"/>
</dbReference>
<dbReference type="Proteomes" id="UP000266091">
    <property type="component" value="Unassembled WGS sequence"/>
</dbReference>
<protein>
    <submittedName>
        <fullName evidence="1">Uncharacterized protein</fullName>
    </submittedName>
</protein>
<dbReference type="EMBL" id="BGZJ01000002">
    <property type="protein sequence ID" value="GBO94674.1"/>
    <property type="molecule type" value="Genomic_DNA"/>
</dbReference>
<gene>
    <name evidence="1" type="ORF">MESMUL_20280</name>
</gene>
<comment type="caution">
    <text evidence="1">The sequence shown here is derived from an EMBL/GenBank/DDBJ whole genome shotgun (WGS) entry which is preliminary data.</text>
</comment>
<dbReference type="SUPFAM" id="SSF51126">
    <property type="entry name" value="Pectin lyase-like"/>
    <property type="match status" value="1"/>
</dbReference>
<dbReference type="SUPFAM" id="SSF51004">
    <property type="entry name" value="C-terminal (heme d1) domain of cytochrome cd1-nitrite reductase"/>
    <property type="match status" value="1"/>
</dbReference>
<dbReference type="OrthoDB" id="5461292at2"/>
<organism evidence="1 2">
    <name type="scientific">Mesosutterella multiformis</name>
    <dbReference type="NCBI Taxonomy" id="2259133"/>
    <lineage>
        <taxon>Bacteria</taxon>
        <taxon>Pseudomonadati</taxon>
        <taxon>Pseudomonadota</taxon>
        <taxon>Betaproteobacteria</taxon>
        <taxon>Burkholderiales</taxon>
        <taxon>Sutterellaceae</taxon>
        <taxon>Mesosutterella</taxon>
    </lineage>
</organism>
<accession>A0A388SIW5</accession>
<dbReference type="InterPro" id="IPR011050">
    <property type="entry name" value="Pectin_lyase_fold/virulence"/>
</dbReference>
<evidence type="ECO:0000313" key="1">
    <source>
        <dbReference type="EMBL" id="GBO94674.1"/>
    </source>
</evidence>
<proteinExistence type="predicted"/>
<dbReference type="AlphaFoldDB" id="A0A388SIW5"/>
<reference evidence="1 2" key="1">
    <citation type="journal article" date="2018" name="Int. J. Syst. Evol. Microbiol.">
        <title>Mesosutterella multiformis gen. nov., sp. nov., a member of the family Sutterellaceae and Sutterella megalosphaeroides sp. nov., isolated from human faeces.</title>
        <authorList>
            <person name="Sakamoto M."/>
            <person name="Ikeyama N."/>
            <person name="Kunihiro T."/>
            <person name="Iino T."/>
            <person name="Yuki M."/>
            <person name="Ohkuma M."/>
        </authorList>
    </citation>
    <scope>NUCLEOTIDE SEQUENCE [LARGE SCALE GENOMIC DNA]</scope>
    <source>
        <strain evidence="1 2">4NBBH2</strain>
    </source>
</reference>
<dbReference type="InterPro" id="IPR011048">
    <property type="entry name" value="Haem_d1_sf"/>
</dbReference>
<keyword evidence="2" id="KW-1185">Reference proteome</keyword>
<name>A0A388SIW5_9BURK</name>
<evidence type="ECO:0000313" key="2">
    <source>
        <dbReference type="Proteomes" id="UP000266091"/>
    </source>
</evidence>
<sequence>MISRRMLFACAAGIVAGTDARAETTPGSDINAVKTPVTDGSRDVTAAFLDALKTHDRVYVPEGTFRIDSRVDLSRLYGPGILTFDNGHEIALTTPADSETLDQMFFADLKYAVEKVGVQDMSVCGGAVFLSQNVRNPGWSDKSVVRVSEYAFPGFADKRPAFRIETDADQTAPVSTVAFLGLGHGQGCQAVREEGRTVIYTTKGPSADSPAGNGVTRITWRGDATRESNFRVTRTPKSDFHQVGLSPDGEYLLGFVQGRITVFKRLELLAHPDSAKPVLTIPFRDERPRRFVSGLTTDGRFIYVLQSSTADLWMKQRIDVFTREGRHRKTIETDSFLAFLPEAAKEGTAKGFFPINKEVEGLCVWRNALLMVCKLNFAIPRDTVTHEGRFYIAAHDSKGVPPPNLQYWREAKKAFPTANPWNPDQNYRGFRGQVTHRFLIGIVPRGFLRSDAPLNIK</sequence>